<gene>
    <name evidence="1" type="ORF">MM171A00756_0003</name>
</gene>
<dbReference type="AlphaFoldDB" id="A0A6M3M266"/>
<dbReference type="EMBL" id="MT143676">
    <property type="protein sequence ID" value="QJA99974.1"/>
    <property type="molecule type" value="Genomic_DNA"/>
</dbReference>
<name>A0A6M3M266_9ZZZZ</name>
<evidence type="ECO:0000313" key="1">
    <source>
        <dbReference type="EMBL" id="QJA99974.1"/>
    </source>
</evidence>
<sequence length="362" mass="42609">MNEDKRLYFIRNIEALKDVDVQTQVTEYEIIADSDIVGSLTYDPYKCSIWEFSSKYEGEERKLCLRVREKVYPAVYQPKKPEEYSGFYHGGSIAEEFVYLASLFLRRRLELGPIVRWNDVPHFISKRKEWLDKQLILGKSSLHNLTDWFQLTEGLNRIYHQRFILATKFYHRALSLIDDQPDMAYIDLVSAIETLSRDFDIGNVTIADLNNQKLEKYVSAIDDAGLRSNIEKVIVKAYSFSKRRFKDFILDYTEETFWADQKRPVHGKIKCEELASLLGRIYDQRSKTLHNGEPFPAYIFSIPINGEEISSSLGISKGEKRWDTKYFIPYPHFFERLVNHVLKTFLRRNQIVRDNSFAQAYL</sequence>
<protein>
    <submittedName>
        <fullName evidence="1">Uncharacterized protein</fullName>
    </submittedName>
</protein>
<proteinExistence type="predicted"/>
<accession>A0A6M3M266</accession>
<organism evidence="1">
    <name type="scientific">viral metagenome</name>
    <dbReference type="NCBI Taxonomy" id="1070528"/>
    <lineage>
        <taxon>unclassified sequences</taxon>
        <taxon>metagenomes</taxon>
        <taxon>organismal metagenomes</taxon>
    </lineage>
</organism>
<reference evidence="1" key="1">
    <citation type="submission" date="2020-03" db="EMBL/GenBank/DDBJ databases">
        <title>The deep terrestrial virosphere.</title>
        <authorList>
            <person name="Holmfeldt K."/>
            <person name="Nilsson E."/>
            <person name="Simone D."/>
            <person name="Lopez-Fernandez M."/>
            <person name="Wu X."/>
            <person name="de Brujin I."/>
            <person name="Lundin D."/>
            <person name="Andersson A."/>
            <person name="Bertilsson S."/>
            <person name="Dopson M."/>
        </authorList>
    </citation>
    <scope>NUCLEOTIDE SEQUENCE</scope>
    <source>
        <strain evidence="1">MM171A00756</strain>
    </source>
</reference>